<name>A0A839SV43_9PROT</name>
<dbReference type="EMBL" id="JACHXA010000004">
    <property type="protein sequence ID" value="MBB3065584.1"/>
    <property type="molecule type" value="Genomic_DNA"/>
</dbReference>
<accession>A0A839SV43</accession>
<dbReference type="RefSeq" id="WP_183416396.1">
    <property type="nucleotide sequence ID" value="NZ_JACHXA010000004.1"/>
</dbReference>
<protein>
    <submittedName>
        <fullName evidence="1">Uncharacterized protein</fullName>
    </submittedName>
</protein>
<evidence type="ECO:0000313" key="1">
    <source>
        <dbReference type="EMBL" id="MBB3065584.1"/>
    </source>
</evidence>
<dbReference type="Proteomes" id="UP000581135">
    <property type="component" value="Unassembled WGS sequence"/>
</dbReference>
<comment type="caution">
    <text evidence="1">The sequence shown here is derived from an EMBL/GenBank/DDBJ whole genome shotgun (WGS) entry which is preliminary data.</text>
</comment>
<evidence type="ECO:0000313" key="2">
    <source>
        <dbReference type="Proteomes" id="UP000581135"/>
    </source>
</evidence>
<dbReference type="AlphaFoldDB" id="A0A839SV43"/>
<organism evidence="1 2">
    <name type="scientific">Limibacillus halophilus</name>
    <dbReference type="NCBI Taxonomy" id="1579333"/>
    <lineage>
        <taxon>Bacteria</taxon>
        <taxon>Pseudomonadati</taxon>
        <taxon>Pseudomonadota</taxon>
        <taxon>Alphaproteobacteria</taxon>
        <taxon>Rhodospirillales</taxon>
        <taxon>Rhodovibrionaceae</taxon>
        <taxon>Limibacillus</taxon>
    </lineage>
</organism>
<gene>
    <name evidence="1" type="ORF">FHR98_001871</name>
</gene>
<keyword evidence="2" id="KW-1185">Reference proteome</keyword>
<proteinExistence type="predicted"/>
<sequence>MSKPLLYDTEIDDCSLEPYVRYYAEDIGSLLAIANVALLLNLPGVQKELRELRKRCRARVLANSEVIAGAASTKVGMDQFHKILGATERQAERLLKSPISQQPWGPGDMPTPQTRSKLQRDWLAMWRMSGQASEEEVKAIDCLVPIWFKVRKGMAGASADPSRLLTGKVRKSYLQPLERLEGRDAVIALKVWLPWIRLLQETPATRSNLAKITRLEIVESFIFDGASASQIDRQYGLVKGDSLVILRHALQDFYHEANKLVDNLDNL</sequence>
<reference evidence="1 2" key="1">
    <citation type="submission" date="2020-08" db="EMBL/GenBank/DDBJ databases">
        <title>Genomic Encyclopedia of Type Strains, Phase III (KMG-III): the genomes of soil and plant-associated and newly described type strains.</title>
        <authorList>
            <person name="Whitman W."/>
        </authorList>
    </citation>
    <scope>NUCLEOTIDE SEQUENCE [LARGE SCALE GENOMIC DNA]</scope>
    <source>
        <strain evidence="1 2">CECT 8803</strain>
    </source>
</reference>